<accession>A0A2L2LB79</accession>
<feature type="transmembrane region" description="Helical" evidence="1">
    <location>
        <begin position="110"/>
        <end position="131"/>
    </location>
</feature>
<protein>
    <submittedName>
        <fullName evidence="2">Uncharacterized protein</fullName>
    </submittedName>
</protein>
<keyword evidence="1" id="KW-0472">Membrane</keyword>
<dbReference type="Proteomes" id="UP000237717">
    <property type="component" value="Chromosome I"/>
</dbReference>
<keyword evidence="1" id="KW-0812">Transmembrane</keyword>
<gene>
    <name evidence="2" type="ORF">At1D1609_15370</name>
</gene>
<reference evidence="2 3" key="1">
    <citation type="submission" date="2018-02" db="EMBL/GenBank/DDBJ databases">
        <title>Complete genome sequence of Agrobacterium tumefaciens 1D1609.</title>
        <authorList>
            <person name="Cho S.-T."/>
            <person name="Haryono M."/>
            <person name="Chang H.-H."/>
            <person name="Santos M.N."/>
            <person name="Lai E.-M."/>
            <person name="Kuo C.-H."/>
        </authorList>
    </citation>
    <scope>NUCLEOTIDE SEQUENCE [LARGE SCALE GENOMIC DNA]</scope>
    <source>
        <strain evidence="2 3">1D1609</strain>
    </source>
</reference>
<evidence type="ECO:0000256" key="1">
    <source>
        <dbReference type="SAM" id="Phobius"/>
    </source>
</evidence>
<feature type="transmembrane region" description="Helical" evidence="1">
    <location>
        <begin position="34"/>
        <end position="54"/>
    </location>
</feature>
<feature type="transmembrane region" description="Helical" evidence="1">
    <location>
        <begin position="66"/>
        <end position="89"/>
    </location>
</feature>
<dbReference type="EMBL" id="CP026924">
    <property type="protein sequence ID" value="AVH41591.1"/>
    <property type="molecule type" value="Genomic_DNA"/>
</dbReference>
<dbReference type="RefSeq" id="WP_143240723.1">
    <property type="nucleotide sequence ID" value="NZ_CP026924.1"/>
</dbReference>
<keyword evidence="1" id="KW-1133">Transmembrane helix</keyword>
<evidence type="ECO:0000313" key="2">
    <source>
        <dbReference type="EMBL" id="AVH41591.1"/>
    </source>
</evidence>
<sequence>MTKSNSSDDTEIYKQIALDQMKHCISTQADYGKWMLASLLAVNGGGLIAISQAGEHAPKLFEASGLFLFMGAIFALVGGGLTWLNFTYAASSYLQMVVNSDSLEVKKAQWCARLAITATFFSILSFGIAGFKMLSVTPLLSV</sequence>
<evidence type="ECO:0000313" key="3">
    <source>
        <dbReference type="Proteomes" id="UP000237717"/>
    </source>
</evidence>
<dbReference type="AlphaFoldDB" id="A0A2L2LB79"/>
<name>A0A2L2LB79_AGRTU</name>
<proteinExistence type="predicted"/>
<organism evidence="2 3">
    <name type="scientific">Agrobacterium tumefaciens</name>
    <dbReference type="NCBI Taxonomy" id="358"/>
    <lineage>
        <taxon>Bacteria</taxon>
        <taxon>Pseudomonadati</taxon>
        <taxon>Pseudomonadota</taxon>
        <taxon>Alphaproteobacteria</taxon>
        <taxon>Hyphomicrobiales</taxon>
        <taxon>Rhizobiaceae</taxon>
        <taxon>Rhizobium/Agrobacterium group</taxon>
        <taxon>Agrobacterium</taxon>
        <taxon>Agrobacterium tumefaciens complex</taxon>
    </lineage>
</organism>